<dbReference type="EMBL" id="JAKOGI010000059">
    <property type="protein sequence ID" value="KAJ8446139.1"/>
    <property type="molecule type" value="Genomic_DNA"/>
</dbReference>
<evidence type="ECO:0000313" key="3">
    <source>
        <dbReference type="Proteomes" id="UP001153076"/>
    </source>
</evidence>
<keyword evidence="3" id="KW-1185">Reference proteome</keyword>
<dbReference type="PROSITE" id="PS50011">
    <property type="entry name" value="PROTEIN_KINASE_DOM"/>
    <property type="match status" value="1"/>
</dbReference>
<dbReference type="GO" id="GO:0004672">
    <property type="term" value="F:protein kinase activity"/>
    <property type="evidence" value="ECO:0007669"/>
    <property type="project" value="InterPro"/>
</dbReference>
<dbReference type="PANTHER" id="PTHR45631:SF202">
    <property type="entry name" value="SENESCENCE-INDUCED RECEPTOR-LIKE SERINE_THREONINE-PROTEIN KINASE"/>
    <property type="match status" value="1"/>
</dbReference>
<evidence type="ECO:0000313" key="2">
    <source>
        <dbReference type="EMBL" id="KAJ8446139.1"/>
    </source>
</evidence>
<name>A0A9Q1KNP2_9CARY</name>
<dbReference type="InterPro" id="IPR011009">
    <property type="entry name" value="Kinase-like_dom_sf"/>
</dbReference>
<dbReference type="GO" id="GO:0005524">
    <property type="term" value="F:ATP binding"/>
    <property type="evidence" value="ECO:0007669"/>
    <property type="project" value="InterPro"/>
</dbReference>
<comment type="caution">
    <text evidence="2">The sequence shown here is derived from an EMBL/GenBank/DDBJ whole genome shotgun (WGS) entry which is preliminary data.</text>
</comment>
<dbReference type="PANTHER" id="PTHR45631">
    <property type="entry name" value="OS07G0107800 PROTEIN-RELATED"/>
    <property type="match status" value="1"/>
</dbReference>
<dbReference type="AlphaFoldDB" id="A0A9Q1KNP2"/>
<dbReference type="OrthoDB" id="2013020at2759"/>
<gene>
    <name evidence="2" type="ORF">Cgig2_000936</name>
</gene>
<dbReference type="InterPro" id="IPR000719">
    <property type="entry name" value="Prot_kinase_dom"/>
</dbReference>
<organism evidence="2 3">
    <name type="scientific">Carnegiea gigantea</name>
    <dbReference type="NCBI Taxonomy" id="171969"/>
    <lineage>
        <taxon>Eukaryota</taxon>
        <taxon>Viridiplantae</taxon>
        <taxon>Streptophyta</taxon>
        <taxon>Embryophyta</taxon>
        <taxon>Tracheophyta</taxon>
        <taxon>Spermatophyta</taxon>
        <taxon>Magnoliopsida</taxon>
        <taxon>eudicotyledons</taxon>
        <taxon>Gunneridae</taxon>
        <taxon>Pentapetalae</taxon>
        <taxon>Caryophyllales</taxon>
        <taxon>Cactineae</taxon>
        <taxon>Cactaceae</taxon>
        <taxon>Cactoideae</taxon>
        <taxon>Echinocereeae</taxon>
        <taxon>Carnegiea</taxon>
    </lineage>
</organism>
<dbReference type="Proteomes" id="UP001153076">
    <property type="component" value="Unassembled WGS sequence"/>
</dbReference>
<protein>
    <recommendedName>
        <fullName evidence="1">Protein kinase domain-containing protein</fullName>
    </recommendedName>
</protein>
<evidence type="ECO:0000259" key="1">
    <source>
        <dbReference type="PROSITE" id="PS50011"/>
    </source>
</evidence>
<reference evidence="2" key="1">
    <citation type="submission" date="2022-04" db="EMBL/GenBank/DDBJ databases">
        <title>Carnegiea gigantea Genome sequencing and assembly v2.</title>
        <authorList>
            <person name="Copetti D."/>
            <person name="Sanderson M.J."/>
            <person name="Burquez A."/>
            <person name="Wojciechowski M.F."/>
        </authorList>
    </citation>
    <scope>NUCLEOTIDE SEQUENCE</scope>
    <source>
        <strain evidence="2">SGP5-SGP5p</strain>
        <tissue evidence="2">Aerial part</tissue>
    </source>
</reference>
<dbReference type="SUPFAM" id="SSF56112">
    <property type="entry name" value="Protein kinase-like (PK-like)"/>
    <property type="match status" value="1"/>
</dbReference>
<accession>A0A9Q1KNP2</accession>
<sequence length="156" mass="17520">MTREFERESGKGGSGVVYYGCLKDSTEAAVKMLYLMPPILHRDVKTPSILLNENLQSKIADFGLPKIFPHENRPYVSTTVIGRAGYLDPDPMIERGNIWSIADEKLQELHNSKSVWRSTDIAMSCVRLTSAKRPSMSQIVIELKECLPMEMDTGNS</sequence>
<dbReference type="Gene3D" id="1.10.510.10">
    <property type="entry name" value="Transferase(Phosphotransferase) domain 1"/>
    <property type="match status" value="2"/>
</dbReference>
<proteinExistence type="predicted"/>
<feature type="domain" description="Protein kinase" evidence="1">
    <location>
        <begin position="1"/>
        <end position="156"/>
    </location>
</feature>